<protein>
    <recommendedName>
        <fullName evidence="1">DUF8040 domain-containing protein</fullName>
    </recommendedName>
</protein>
<dbReference type="Proteomes" id="UP000250266">
    <property type="component" value="Unassembled WGS sequence"/>
</dbReference>
<gene>
    <name evidence="2" type="ORF">K432DRAFT_404064</name>
</gene>
<name>A0A8E2ECT2_9PEZI</name>
<evidence type="ECO:0000313" key="2">
    <source>
        <dbReference type="EMBL" id="OCK81178.1"/>
    </source>
</evidence>
<organism evidence="2 3">
    <name type="scientific">Lepidopterella palustris CBS 459.81</name>
    <dbReference type="NCBI Taxonomy" id="1314670"/>
    <lineage>
        <taxon>Eukaryota</taxon>
        <taxon>Fungi</taxon>
        <taxon>Dikarya</taxon>
        <taxon>Ascomycota</taxon>
        <taxon>Pezizomycotina</taxon>
        <taxon>Dothideomycetes</taxon>
        <taxon>Pleosporomycetidae</taxon>
        <taxon>Mytilinidiales</taxon>
        <taxon>Argynnaceae</taxon>
        <taxon>Lepidopterella</taxon>
    </lineage>
</organism>
<proteinExistence type="predicted"/>
<keyword evidence="3" id="KW-1185">Reference proteome</keyword>
<accession>A0A8E2ECT2</accession>
<dbReference type="AlphaFoldDB" id="A0A8E2ECT2"/>
<evidence type="ECO:0000313" key="3">
    <source>
        <dbReference type="Proteomes" id="UP000250266"/>
    </source>
</evidence>
<feature type="domain" description="DUF8040" evidence="1">
    <location>
        <begin position="2"/>
        <end position="93"/>
    </location>
</feature>
<sequence>MLSGAARAKDLLNGVPNRFYDFSRMDQFTFVQLADWCIENVQSTTGEDVSIEECLLIFLDIVGHGTSFKSAAQTWGHNEELIKKIFLQVIEVLRVLREQDELSPTCPTFSMTKNKWRVLKTWRPSRKAEGYARVGEDVGDGLEVKQEEMIEVLTALNNFIHEHKE</sequence>
<dbReference type="EMBL" id="KV744931">
    <property type="protein sequence ID" value="OCK81178.1"/>
    <property type="molecule type" value="Genomic_DNA"/>
</dbReference>
<dbReference type="Pfam" id="PF26138">
    <property type="entry name" value="DUF8040"/>
    <property type="match status" value="1"/>
</dbReference>
<dbReference type="OrthoDB" id="3853825at2759"/>
<reference evidence="2 3" key="1">
    <citation type="journal article" date="2016" name="Nat. Commun.">
        <title>Ectomycorrhizal ecology is imprinted in the genome of the dominant symbiotic fungus Cenococcum geophilum.</title>
        <authorList>
            <consortium name="DOE Joint Genome Institute"/>
            <person name="Peter M."/>
            <person name="Kohler A."/>
            <person name="Ohm R.A."/>
            <person name="Kuo A."/>
            <person name="Krutzmann J."/>
            <person name="Morin E."/>
            <person name="Arend M."/>
            <person name="Barry K.W."/>
            <person name="Binder M."/>
            <person name="Choi C."/>
            <person name="Clum A."/>
            <person name="Copeland A."/>
            <person name="Grisel N."/>
            <person name="Haridas S."/>
            <person name="Kipfer T."/>
            <person name="LaButti K."/>
            <person name="Lindquist E."/>
            <person name="Lipzen A."/>
            <person name="Maire R."/>
            <person name="Meier B."/>
            <person name="Mihaltcheva S."/>
            <person name="Molinier V."/>
            <person name="Murat C."/>
            <person name="Poggeler S."/>
            <person name="Quandt C.A."/>
            <person name="Sperisen C."/>
            <person name="Tritt A."/>
            <person name="Tisserant E."/>
            <person name="Crous P.W."/>
            <person name="Henrissat B."/>
            <person name="Nehls U."/>
            <person name="Egli S."/>
            <person name="Spatafora J.W."/>
            <person name="Grigoriev I.V."/>
            <person name="Martin F.M."/>
        </authorList>
    </citation>
    <scope>NUCLEOTIDE SEQUENCE [LARGE SCALE GENOMIC DNA]</scope>
    <source>
        <strain evidence="2 3">CBS 459.81</strain>
    </source>
</reference>
<evidence type="ECO:0000259" key="1">
    <source>
        <dbReference type="Pfam" id="PF26138"/>
    </source>
</evidence>
<dbReference type="InterPro" id="IPR058353">
    <property type="entry name" value="DUF8040"/>
</dbReference>